<keyword evidence="5 6" id="KW-0472">Membrane</keyword>
<dbReference type="Proteomes" id="UP001147653">
    <property type="component" value="Unassembled WGS sequence"/>
</dbReference>
<feature type="transmembrane region" description="Helical" evidence="6">
    <location>
        <begin position="295"/>
        <end position="313"/>
    </location>
</feature>
<evidence type="ECO:0000256" key="3">
    <source>
        <dbReference type="ARBA" id="ARBA00022692"/>
    </source>
</evidence>
<evidence type="ECO:0000313" key="8">
    <source>
        <dbReference type="EMBL" id="MDA0183703.1"/>
    </source>
</evidence>
<feature type="transmembrane region" description="Helical" evidence="6">
    <location>
        <begin position="689"/>
        <end position="710"/>
    </location>
</feature>
<keyword evidence="3 6" id="KW-0812">Transmembrane</keyword>
<dbReference type="PANTHER" id="PTHR33406">
    <property type="entry name" value="MEMBRANE PROTEIN MJ1562-RELATED"/>
    <property type="match status" value="1"/>
</dbReference>
<dbReference type="GO" id="GO:0005886">
    <property type="term" value="C:plasma membrane"/>
    <property type="evidence" value="ECO:0007669"/>
    <property type="project" value="UniProtKB-SubCell"/>
</dbReference>
<keyword evidence="4 6" id="KW-1133">Transmembrane helix</keyword>
<feature type="transmembrane region" description="Helical" evidence="6">
    <location>
        <begin position="345"/>
        <end position="363"/>
    </location>
</feature>
<dbReference type="AlphaFoldDB" id="A0A9X3NC29"/>
<feature type="transmembrane region" description="Helical" evidence="6">
    <location>
        <begin position="716"/>
        <end position="737"/>
    </location>
</feature>
<feature type="transmembrane region" description="Helical" evidence="6">
    <location>
        <begin position="375"/>
        <end position="393"/>
    </location>
</feature>
<name>A0A9X3NC29_9ACTN</name>
<feature type="transmembrane region" description="Helical" evidence="6">
    <location>
        <begin position="320"/>
        <end position="339"/>
    </location>
</feature>
<protein>
    <submittedName>
        <fullName evidence="8">MMPL family transporter</fullName>
    </submittedName>
</protein>
<feature type="transmembrane region" description="Helical" evidence="6">
    <location>
        <begin position="459"/>
        <end position="484"/>
    </location>
</feature>
<evidence type="ECO:0000256" key="4">
    <source>
        <dbReference type="ARBA" id="ARBA00022989"/>
    </source>
</evidence>
<dbReference type="InterPro" id="IPR050545">
    <property type="entry name" value="Mycobact_MmpL"/>
</dbReference>
<comment type="subcellular location">
    <subcellularLocation>
        <location evidence="1">Cell membrane</location>
        <topology evidence="1">Multi-pass membrane protein</topology>
    </subcellularLocation>
</comment>
<dbReference type="EMBL" id="JAPDDP010000059">
    <property type="protein sequence ID" value="MDA0183703.1"/>
    <property type="molecule type" value="Genomic_DNA"/>
</dbReference>
<dbReference type="RefSeq" id="WP_270028117.1">
    <property type="nucleotide sequence ID" value="NZ_JAPDDP010000059.1"/>
</dbReference>
<keyword evidence="9" id="KW-1185">Reference proteome</keyword>
<dbReference type="PROSITE" id="PS50156">
    <property type="entry name" value="SSD"/>
    <property type="match status" value="1"/>
</dbReference>
<evidence type="ECO:0000256" key="2">
    <source>
        <dbReference type="ARBA" id="ARBA00022475"/>
    </source>
</evidence>
<feature type="transmembrane region" description="Helical" evidence="6">
    <location>
        <begin position="791"/>
        <end position="815"/>
    </location>
</feature>
<gene>
    <name evidence="8" type="ORF">OJ997_25565</name>
</gene>
<proteinExistence type="predicted"/>
<dbReference type="Gene3D" id="1.20.1640.10">
    <property type="entry name" value="Multidrug efflux transporter AcrB transmembrane domain"/>
    <property type="match status" value="3"/>
</dbReference>
<evidence type="ECO:0000313" key="9">
    <source>
        <dbReference type="Proteomes" id="UP001147653"/>
    </source>
</evidence>
<sequence length="832" mass="87039">MRRHPGRVLLVAVLVVLAGAFFASRLSVSASTGSLVGGGSDAGRATKVAKERFGDDAVFVLVRGDLPRLVLTSDLNRLLGLEGCLSGNVPEGAAPPGGAGSACGQLAAMKPVHVVYGPGTFINSSVNELTAQLQDRTRERAAQADRAREAAEQLARADGRSVAESKRLGKEAEKLVYTQFASELIAMNAKYGLNLTGAPKLNDPDFVYQLVFDPARGERTPKARFAYLFPSSESALISVRLKAGLSDADRARAVDLVRAAVRMPEFKLDGGGTYVVSGVPVLAEELSGVLAGSTLRLLLVGVAVMALVLALLFRARLRLLPLGVALGTVAVVFGGLAVLGLPLTMASIAVLPVLLGLAVDYAIQYQAGNRLRVIATAALATAVGFLILLFSPVPMVRGFGALLVVGVGVALLLTVTAGQAVLLLAARRRSSGGALARSFRGAGDLVDAVRLPRVRSGGALPWVIGNARAVLVAAVLLAVCGWALDSRISIESELPKLVPQSLPAVADLGALQKATGTAGEIDVLVEGRDLTDPKVVQWMRNYQSSVLLRQGYSAERGCGSATLCPALSLPDLFRTPELSATREQVRALLDAVPPYLSQAAISSDRRTAVLAFGVRVQSLEGQREVMEQMRSRLNPPEGVRATLAGFPVLAADANHAMSDPLRRLLVALAGLALVALALFLVYRSWARAWVPLVPIALATGWSSLVLYLVGVPLNPMSAALSALVIAISTEFSVLLSARYHEERAAGFEPGEALARTYGSTGAAVFASGVTALAGFAVLIASDIAMLRDFGIVTVLNLAVSLVGVLAVLPAVLVLAERGALVPRRRRRRAVAA</sequence>
<dbReference type="SUPFAM" id="SSF82866">
    <property type="entry name" value="Multidrug efflux transporter AcrB transmembrane domain"/>
    <property type="match status" value="2"/>
</dbReference>
<feature type="transmembrane region" description="Helical" evidence="6">
    <location>
        <begin position="399"/>
        <end position="425"/>
    </location>
</feature>
<dbReference type="Pfam" id="PF03176">
    <property type="entry name" value="MMPL"/>
    <property type="match status" value="2"/>
</dbReference>
<feature type="transmembrane region" description="Helical" evidence="6">
    <location>
        <begin position="757"/>
        <end position="779"/>
    </location>
</feature>
<organism evidence="8 9">
    <name type="scientific">Solirubrobacter phytolaccae</name>
    <dbReference type="NCBI Taxonomy" id="1404360"/>
    <lineage>
        <taxon>Bacteria</taxon>
        <taxon>Bacillati</taxon>
        <taxon>Actinomycetota</taxon>
        <taxon>Thermoleophilia</taxon>
        <taxon>Solirubrobacterales</taxon>
        <taxon>Solirubrobacteraceae</taxon>
        <taxon>Solirubrobacter</taxon>
    </lineage>
</organism>
<comment type="caution">
    <text evidence="8">The sequence shown here is derived from an EMBL/GenBank/DDBJ whole genome shotgun (WGS) entry which is preliminary data.</text>
</comment>
<feature type="transmembrane region" description="Helical" evidence="6">
    <location>
        <begin position="664"/>
        <end position="682"/>
    </location>
</feature>
<evidence type="ECO:0000256" key="6">
    <source>
        <dbReference type="SAM" id="Phobius"/>
    </source>
</evidence>
<dbReference type="PANTHER" id="PTHR33406:SF13">
    <property type="entry name" value="MEMBRANE PROTEIN YDFJ"/>
    <property type="match status" value="1"/>
</dbReference>
<evidence type="ECO:0000256" key="5">
    <source>
        <dbReference type="ARBA" id="ARBA00023136"/>
    </source>
</evidence>
<reference evidence="8" key="1">
    <citation type="submission" date="2022-10" db="EMBL/GenBank/DDBJ databases">
        <title>The WGS of Solirubrobacter phytolaccae KCTC 29190.</title>
        <authorList>
            <person name="Jiang Z."/>
        </authorList>
    </citation>
    <scope>NUCLEOTIDE SEQUENCE</scope>
    <source>
        <strain evidence="8">KCTC 29190</strain>
    </source>
</reference>
<feature type="domain" description="SSD" evidence="7">
    <location>
        <begin position="692"/>
        <end position="814"/>
    </location>
</feature>
<dbReference type="InterPro" id="IPR000731">
    <property type="entry name" value="SSD"/>
</dbReference>
<evidence type="ECO:0000256" key="1">
    <source>
        <dbReference type="ARBA" id="ARBA00004651"/>
    </source>
</evidence>
<keyword evidence="2" id="KW-1003">Cell membrane</keyword>
<evidence type="ECO:0000259" key="7">
    <source>
        <dbReference type="PROSITE" id="PS50156"/>
    </source>
</evidence>
<dbReference type="InterPro" id="IPR004869">
    <property type="entry name" value="MMPL_dom"/>
</dbReference>
<accession>A0A9X3NC29</accession>